<proteinExistence type="predicted"/>
<gene>
    <name evidence="1" type="ORF">MNBD_PLANCTO02-3289</name>
</gene>
<organism evidence="1">
    <name type="scientific">hydrothermal vent metagenome</name>
    <dbReference type="NCBI Taxonomy" id="652676"/>
    <lineage>
        <taxon>unclassified sequences</taxon>
        <taxon>metagenomes</taxon>
        <taxon>ecological metagenomes</taxon>
    </lineage>
</organism>
<sequence length="119" mass="13330">MLGCVALKLSRNGDDNLCMINTELEQLQDNIDWQRVLRAYQQKLIDAKAKNPENSGWIERLKNIAEVEQSELSSIHGKLIALGFLKFELSDRETGVQYQLTSAGQRAINSLAEPQTNAA</sequence>
<dbReference type="EMBL" id="UOGL01000571">
    <property type="protein sequence ID" value="VAX41618.1"/>
    <property type="molecule type" value="Genomic_DNA"/>
</dbReference>
<reference evidence="1" key="1">
    <citation type="submission" date="2018-06" db="EMBL/GenBank/DDBJ databases">
        <authorList>
            <person name="Zhirakovskaya E."/>
        </authorList>
    </citation>
    <scope>NUCLEOTIDE SEQUENCE</scope>
</reference>
<dbReference type="AlphaFoldDB" id="A0A3B1DZ42"/>
<accession>A0A3B1DZ42</accession>
<protein>
    <submittedName>
        <fullName evidence="1">Uncharacterized protein</fullName>
    </submittedName>
</protein>
<name>A0A3B1DZ42_9ZZZZ</name>
<evidence type="ECO:0000313" key="1">
    <source>
        <dbReference type="EMBL" id="VAX41618.1"/>
    </source>
</evidence>